<dbReference type="EMBL" id="KN817596">
    <property type="protein sequence ID" value="KJA17951.1"/>
    <property type="molecule type" value="Genomic_DNA"/>
</dbReference>
<keyword evidence="4" id="KW-1185">Reference proteome</keyword>
<keyword evidence="2" id="KW-0472">Membrane</keyword>
<keyword evidence="2" id="KW-0812">Transmembrane</keyword>
<gene>
    <name evidence="3" type="ORF">HYPSUDRAFT_45801</name>
</gene>
<evidence type="ECO:0000313" key="4">
    <source>
        <dbReference type="Proteomes" id="UP000054270"/>
    </source>
</evidence>
<dbReference type="AlphaFoldDB" id="A0A0D2NMJ3"/>
<dbReference type="OrthoDB" id="2997372at2759"/>
<dbReference type="STRING" id="945553.A0A0D2NMJ3"/>
<organism evidence="3 4">
    <name type="scientific">Hypholoma sublateritium (strain FD-334 SS-4)</name>
    <dbReference type="NCBI Taxonomy" id="945553"/>
    <lineage>
        <taxon>Eukaryota</taxon>
        <taxon>Fungi</taxon>
        <taxon>Dikarya</taxon>
        <taxon>Basidiomycota</taxon>
        <taxon>Agaricomycotina</taxon>
        <taxon>Agaricomycetes</taxon>
        <taxon>Agaricomycetidae</taxon>
        <taxon>Agaricales</taxon>
        <taxon>Agaricineae</taxon>
        <taxon>Strophariaceae</taxon>
        <taxon>Hypholoma</taxon>
    </lineage>
</organism>
<reference evidence="4" key="1">
    <citation type="submission" date="2014-04" db="EMBL/GenBank/DDBJ databases">
        <title>Evolutionary Origins and Diversification of the Mycorrhizal Mutualists.</title>
        <authorList>
            <consortium name="DOE Joint Genome Institute"/>
            <consortium name="Mycorrhizal Genomics Consortium"/>
            <person name="Kohler A."/>
            <person name="Kuo A."/>
            <person name="Nagy L.G."/>
            <person name="Floudas D."/>
            <person name="Copeland A."/>
            <person name="Barry K.W."/>
            <person name="Cichocki N."/>
            <person name="Veneault-Fourrey C."/>
            <person name="LaButti K."/>
            <person name="Lindquist E.A."/>
            <person name="Lipzen A."/>
            <person name="Lundell T."/>
            <person name="Morin E."/>
            <person name="Murat C."/>
            <person name="Riley R."/>
            <person name="Ohm R."/>
            <person name="Sun H."/>
            <person name="Tunlid A."/>
            <person name="Henrissat B."/>
            <person name="Grigoriev I.V."/>
            <person name="Hibbett D.S."/>
            <person name="Martin F."/>
        </authorList>
    </citation>
    <scope>NUCLEOTIDE SEQUENCE [LARGE SCALE GENOMIC DNA]</scope>
    <source>
        <strain evidence="4">FD-334 SS-4</strain>
    </source>
</reference>
<dbReference type="Proteomes" id="UP000054270">
    <property type="component" value="Unassembled WGS sequence"/>
</dbReference>
<evidence type="ECO:0000313" key="3">
    <source>
        <dbReference type="EMBL" id="KJA17951.1"/>
    </source>
</evidence>
<keyword evidence="2" id="KW-1133">Transmembrane helix</keyword>
<sequence>MTPEYHSSDQEEPTDNGSGNQAVEDLQLGVWSLRMEGSHSTVFEAPKKLWKEIQDISPFVLHLVTDVYTVAPYHLIVYLFCKFVHGLQDLLLLAFSDKLLRIIEAGLLSGTPDVYEISFAIFLRLACAFLFASLKWYGYVIFLLLMQ</sequence>
<protein>
    <submittedName>
        <fullName evidence="3">Uncharacterized protein</fullName>
    </submittedName>
</protein>
<accession>A0A0D2NMJ3</accession>
<evidence type="ECO:0000256" key="2">
    <source>
        <dbReference type="SAM" id="Phobius"/>
    </source>
</evidence>
<proteinExistence type="predicted"/>
<name>A0A0D2NMJ3_HYPSF</name>
<evidence type="ECO:0000256" key="1">
    <source>
        <dbReference type="SAM" id="MobiDB-lite"/>
    </source>
</evidence>
<feature type="region of interest" description="Disordered" evidence="1">
    <location>
        <begin position="1"/>
        <end position="20"/>
    </location>
</feature>
<feature type="transmembrane region" description="Helical" evidence="2">
    <location>
        <begin position="117"/>
        <end position="145"/>
    </location>
</feature>